<dbReference type="AlphaFoldDB" id="A0A6J6N7F4"/>
<dbReference type="InterPro" id="IPR012340">
    <property type="entry name" value="NA-bd_OB-fold"/>
</dbReference>
<feature type="domain" description="S1 motif" evidence="2">
    <location>
        <begin position="227"/>
        <end position="295"/>
    </location>
</feature>
<dbReference type="Gene3D" id="2.40.50.140">
    <property type="entry name" value="Nucleic acid-binding proteins"/>
    <property type="match status" value="1"/>
</dbReference>
<feature type="region of interest" description="Disordered" evidence="1">
    <location>
        <begin position="141"/>
        <end position="197"/>
    </location>
</feature>
<dbReference type="SMART" id="SM00316">
    <property type="entry name" value="S1"/>
    <property type="match status" value="1"/>
</dbReference>
<organism evidence="3">
    <name type="scientific">freshwater metagenome</name>
    <dbReference type="NCBI Taxonomy" id="449393"/>
    <lineage>
        <taxon>unclassified sequences</taxon>
        <taxon>metagenomes</taxon>
        <taxon>ecological metagenomes</taxon>
    </lineage>
</organism>
<name>A0A6J6N7F4_9ZZZZ</name>
<feature type="compositionally biased region" description="Basic residues" evidence="1">
    <location>
        <begin position="391"/>
        <end position="401"/>
    </location>
</feature>
<dbReference type="Pfam" id="PF00575">
    <property type="entry name" value="S1"/>
    <property type="match status" value="1"/>
</dbReference>
<dbReference type="InterPro" id="IPR021869">
    <property type="entry name" value="RNase_Zc3h12_NYN"/>
</dbReference>
<dbReference type="Pfam" id="PF11977">
    <property type="entry name" value="RNase_Zc3h12a"/>
    <property type="match status" value="1"/>
</dbReference>
<feature type="compositionally biased region" description="Low complexity" evidence="1">
    <location>
        <begin position="187"/>
        <end position="197"/>
    </location>
</feature>
<dbReference type="SUPFAM" id="SSF50249">
    <property type="entry name" value="Nucleic acid-binding proteins"/>
    <property type="match status" value="1"/>
</dbReference>
<proteinExistence type="predicted"/>
<evidence type="ECO:0000256" key="1">
    <source>
        <dbReference type="SAM" id="MobiDB-lite"/>
    </source>
</evidence>
<feature type="compositionally biased region" description="Low complexity" evidence="1">
    <location>
        <begin position="316"/>
        <end position="328"/>
    </location>
</feature>
<feature type="region of interest" description="Disordered" evidence="1">
    <location>
        <begin position="308"/>
        <end position="337"/>
    </location>
</feature>
<feature type="region of interest" description="Disordered" evidence="1">
    <location>
        <begin position="382"/>
        <end position="401"/>
    </location>
</feature>
<evidence type="ECO:0000313" key="3">
    <source>
        <dbReference type="EMBL" id="CAB4682067.1"/>
    </source>
</evidence>
<reference evidence="3" key="1">
    <citation type="submission" date="2020-05" db="EMBL/GenBank/DDBJ databases">
        <authorList>
            <person name="Chiriac C."/>
            <person name="Salcher M."/>
            <person name="Ghai R."/>
            <person name="Kavagutti S V."/>
        </authorList>
    </citation>
    <scope>NUCLEOTIDE SEQUENCE</scope>
</reference>
<feature type="compositionally biased region" description="Pro residues" evidence="1">
    <location>
        <begin position="167"/>
        <end position="176"/>
    </location>
</feature>
<accession>A0A6J6N7F4</accession>
<dbReference type="InterPro" id="IPR003029">
    <property type="entry name" value="S1_domain"/>
</dbReference>
<dbReference type="GO" id="GO:0003676">
    <property type="term" value="F:nucleic acid binding"/>
    <property type="evidence" value="ECO:0007669"/>
    <property type="project" value="InterPro"/>
</dbReference>
<dbReference type="Gene3D" id="3.40.50.11980">
    <property type="match status" value="1"/>
</dbReference>
<dbReference type="PROSITE" id="PS50126">
    <property type="entry name" value="S1"/>
    <property type="match status" value="1"/>
</dbReference>
<gene>
    <name evidence="3" type="ORF">UFOPK2295_01480</name>
</gene>
<dbReference type="EMBL" id="CAEZWV010000039">
    <property type="protein sequence ID" value="CAB4682067.1"/>
    <property type="molecule type" value="Genomic_DNA"/>
</dbReference>
<dbReference type="CDD" id="cd00164">
    <property type="entry name" value="S1_like"/>
    <property type="match status" value="1"/>
</dbReference>
<sequence>MTKHIIVDGSNIATEGRTEPSLAQLDEAVQALMDEFKGVKISVIVDATFGHRIAKKERAEFETAIANNELVAPPAGAVGRGDAFILAIADKANASIFSNDSFQEFHGKYKWLFDEGRLIGGKPVPLVGWVFVERLPVRGPTSRRSVRTGTVVKKELPTASPEASKPMPIPKSPPPNARSSRGVKNTAPQKSAKPMKAAQPQAAAKAPVAMANDIVPYLEFVEKHPAGTKVKAEVQSYAANGVTVRMGDIAGYVPLRNMASPMPRSARDIFKIGDVVTLMVSGYTPARRSVDLGVPEVVSELIKNPVAKKSTKKSSAKTTPEKAAPAKKAVVEKSSTKKLPAKKAAVVKKAVAKKAVAVKAAPAKKVVAKAPVKKPVAKKVVAKKAEPAKKTAVKKAVSKKK</sequence>
<evidence type="ECO:0000259" key="2">
    <source>
        <dbReference type="PROSITE" id="PS50126"/>
    </source>
</evidence>
<protein>
    <submittedName>
        <fullName evidence="3">Unannotated protein</fullName>
    </submittedName>
</protein>